<evidence type="ECO:0000256" key="6">
    <source>
        <dbReference type="ARBA" id="ARBA00022989"/>
    </source>
</evidence>
<keyword evidence="5" id="KW-0378">Hydrolase</keyword>
<keyword evidence="3" id="KW-0645">Protease</keyword>
<evidence type="ECO:0000256" key="4">
    <source>
        <dbReference type="ARBA" id="ARBA00022692"/>
    </source>
</evidence>
<evidence type="ECO:0000256" key="8">
    <source>
        <dbReference type="SAM" id="MobiDB-lite"/>
    </source>
</evidence>
<dbReference type="GO" id="GO:0004252">
    <property type="term" value="F:serine-type endopeptidase activity"/>
    <property type="evidence" value="ECO:0007669"/>
    <property type="project" value="InterPro"/>
</dbReference>
<name>A0A9W6F0I5_9CHLO</name>
<keyword evidence="6 9" id="KW-1133">Transmembrane helix</keyword>
<dbReference type="Proteomes" id="UP001165080">
    <property type="component" value="Unassembled WGS sequence"/>
</dbReference>
<feature type="compositionally biased region" description="Basic and acidic residues" evidence="8">
    <location>
        <begin position="422"/>
        <end position="432"/>
    </location>
</feature>
<evidence type="ECO:0000256" key="1">
    <source>
        <dbReference type="ARBA" id="ARBA00004141"/>
    </source>
</evidence>
<evidence type="ECO:0000256" key="9">
    <source>
        <dbReference type="SAM" id="Phobius"/>
    </source>
</evidence>
<evidence type="ECO:0000256" key="5">
    <source>
        <dbReference type="ARBA" id="ARBA00022801"/>
    </source>
</evidence>
<dbReference type="AlphaFoldDB" id="A0A9W6F0I5"/>
<feature type="transmembrane region" description="Helical" evidence="9">
    <location>
        <begin position="129"/>
        <end position="146"/>
    </location>
</feature>
<organism evidence="11 12">
    <name type="scientific">Pleodorina starrii</name>
    <dbReference type="NCBI Taxonomy" id="330485"/>
    <lineage>
        <taxon>Eukaryota</taxon>
        <taxon>Viridiplantae</taxon>
        <taxon>Chlorophyta</taxon>
        <taxon>core chlorophytes</taxon>
        <taxon>Chlorophyceae</taxon>
        <taxon>CS clade</taxon>
        <taxon>Chlamydomonadales</taxon>
        <taxon>Volvocaceae</taxon>
        <taxon>Pleodorina</taxon>
    </lineage>
</organism>
<comment type="caution">
    <text evidence="11">The sequence shown here is derived from an EMBL/GenBank/DDBJ whole genome shotgun (WGS) entry which is preliminary data.</text>
</comment>
<keyword evidence="4 9" id="KW-0812">Transmembrane</keyword>
<dbReference type="PANTHER" id="PTHR43066:SF1">
    <property type="entry name" value="RHOMBOID PROTEIN 2"/>
    <property type="match status" value="1"/>
</dbReference>
<gene>
    <name evidence="11" type="primary">PLEST003465</name>
    <name evidence="11" type="ORF">PLESTB_000543800</name>
</gene>
<dbReference type="Pfam" id="PF01694">
    <property type="entry name" value="Rhomboid"/>
    <property type="match status" value="1"/>
</dbReference>
<sequence length="432" mass="43070">MGEPLHVQVASHPATSAVTALCVGVWMWLLQRRVPPSAVGLSYQRFVGERQWWRALTAQVSHLDVLHLVLNVSSLWGLADQTEPEGVAGASLEYLRLSVLLLLTSAAICLALHHFAVAVLGAERQRHTLMVGYSCVLFGWMTAIAWRPRGQGNGGARFGLLGVASVPMAAAPFLLLLLTQLLLPHASFLGHLSGVLAGLLLASGALDWITPYWTACLLSWLVIGICYGLALEGRLGTSYIRLLPYGGDSVIEDGSETSRLVDLMERGGGGAGAGGATPGENNAAARAGPVAAAAAAAAAAAVGAARGLAAGVGPAASAAAAAAAQHVQGWAVWAQRRMQPLGASGGWGGAAGPAASGAATGSWTGAGAGQALPWANPGVSAGAGPGAGSVFVRSSSGAGPGGLGGVGLGTGGGPGGGATSRGEPRPGWGHDA</sequence>
<dbReference type="PANTHER" id="PTHR43066">
    <property type="entry name" value="RHOMBOID-RELATED PROTEIN"/>
    <property type="match status" value="1"/>
</dbReference>
<reference evidence="11 12" key="1">
    <citation type="journal article" date="2023" name="Commun. Biol.">
        <title>Reorganization of the ancestral sex-determining regions during the evolution of trioecy in Pleodorina starrii.</title>
        <authorList>
            <person name="Takahashi K."/>
            <person name="Suzuki S."/>
            <person name="Kawai-Toyooka H."/>
            <person name="Yamamoto K."/>
            <person name="Hamaji T."/>
            <person name="Ootsuki R."/>
            <person name="Yamaguchi H."/>
            <person name="Kawachi M."/>
            <person name="Higashiyama T."/>
            <person name="Nozaki H."/>
        </authorList>
    </citation>
    <scope>NUCLEOTIDE SEQUENCE [LARGE SCALE GENOMIC DNA]</scope>
    <source>
        <strain evidence="11 12">NIES-4479</strain>
    </source>
</reference>
<evidence type="ECO:0000259" key="10">
    <source>
        <dbReference type="Pfam" id="PF01694"/>
    </source>
</evidence>
<dbReference type="GO" id="GO:0006508">
    <property type="term" value="P:proteolysis"/>
    <property type="evidence" value="ECO:0007669"/>
    <property type="project" value="UniProtKB-KW"/>
</dbReference>
<dbReference type="SUPFAM" id="SSF144091">
    <property type="entry name" value="Rhomboid-like"/>
    <property type="match status" value="1"/>
</dbReference>
<evidence type="ECO:0000256" key="7">
    <source>
        <dbReference type="ARBA" id="ARBA00023136"/>
    </source>
</evidence>
<feature type="transmembrane region" description="Helical" evidence="9">
    <location>
        <begin position="12"/>
        <end position="31"/>
    </location>
</feature>
<feature type="transmembrane region" description="Helical" evidence="9">
    <location>
        <begin position="99"/>
        <end position="122"/>
    </location>
</feature>
<dbReference type="EMBL" id="BRXU01000005">
    <property type="protein sequence ID" value="GLC51749.1"/>
    <property type="molecule type" value="Genomic_DNA"/>
</dbReference>
<dbReference type="Gene3D" id="1.20.1540.10">
    <property type="entry name" value="Rhomboid-like"/>
    <property type="match status" value="1"/>
</dbReference>
<evidence type="ECO:0000313" key="12">
    <source>
        <dbReference type="Proteomes" id="UP001165080"/>
    </source>
</evidence>
<keyword evidence="7 9" id="KW-0472">Membrane</keyword>
<comment type="subcellular location">
    <subcellularLocation>
        <location evidence="1">Membrane</location>
        <topology evidence="1">Multi-pass membrane protein</topology>
    </subcellularLocation>
</comment>
<accession>A0A9W6F0I5</accession>
<dbReference type="InterPro" id="IPR035952">
    <property type="entry name" value="Rhomboid-like_sf"/>
</dbReference>
<feature type="domain" description="Peptidase S54 rhomboid" evidence="10">
    <location>
        <begin position="50"/>
        <end position="202"/>
    </location>
</feature>
<feature type="region of interest" description="Disordered" evidence="8">
    <location>
        <begin position="401"/>
        <end position="432"/>
    </location>
</feature>
<evidence type="ECO:0000256" key="3">
    <source>
        <dbReference type="ARBA" id="ARBA00022670"/>
    </source>
</evidence>
<feature type="compositionally biased region" description="Gly residues" evidence="8">
    <location>
        <begin position="401"/>
        <end position="419"/>
    </location>
</feature>
<feature type="transmembrane region" description="Helical" evidence="9">
    <location>
        <begin position="186"/>
        <end position="206"/>
    </location>
</feature>
<proteinExistence type="inferred from homology"/>
<evidence type="ECO:0000313" key="11">
    <source>
        <dbReference type="EMBL" id="GLC51749.1"/>
    </source>
</evidence>
<dbReference type="InterPro" id="IPR022764">
    <property type="entry name" value="Peptidase_S54_rhomboid_dom"/>
</dbReference>
<comment type="similarity">
    <text evidence="2">Belongs to the peptidase S54 family.</text>
</comment>
<feature type="transmembrane region" description="Helical" evidence="9">
    <location>
        <begin position="158"/>
        <end position="179"/>
    </location>
</feature>
<keyword evidence="12" id="KW-1185">Reference proteome</keyword>
<protein>
    <recommendedName>
        <fullName evidence="10">Peptidase S54 rhomboid domain-containing protein</fullName>
    </recommendedName>
</protein>
<dbReference type="GO" id="GO:0016020">
    <property type="term" value="C:membrane"/>
    <property type="evidence" value="ECO:0007669"/>
    <property type="project" value="UniProtKB-SubCell"/>
</dbReference>
<feature type="transmembrane region" description="Helical" evidence="9">
    <location>
        <begin position="212"/>
        <end position="231"/>
    </location>
</feature>
<evidence type="ECO:0000256" key="2">
    <source>
        <dbReference type="ARBA" id="ARBA00009045"/>
    </source>
</evidence>